<dbReference type="GO" id="GO:0005829">
    <property type="term" value="C:cytosol"/>
    <property type="evidence" value="ECO:0007669"/>
    <property type="project" value="TreeGrafter"/>
</dbReference>
<comment type="function">
    <text evidence="7">Catalyzes the interconversion of L-alanine and D-alanine. May also act on other amino acids.</text>
</comment>
<comment type="cofactor">
    <cofactor evidence="2 7 8">
        <name>pyridoxal 5'-phosphate</name>
        <dbReference type="ChEBI" id="CHEBI:597326"/>
    </cofactor>
</comment>
<dbReference type="RefSeq" id="WP_043950679.1">
    <property type="nucleotide sequence ID" value="NZ_HG966617.1"/>
</dbReference>
<dbReference type="Pfam" id="PF01168">
    <property type="entry name" value="Ala_racemase_N"/>
    <property type="match status" value="1"/>
</dbReference>
<evidence type="ECO:0000256" key="3">
    <source>
        <dbReference type="ARBA" id="ARBA00007880"/>
    </source>
</evidence>
<dbReference type="GO" id="GO:0030632">
    <property type="term" value="P:D-alanine biosynthetic process"/>
    <property type="evidence" value="ECO:0007669"/>
    <property type="project" value="UniProtKB-UniRule"/>
</dbReference>
<dbReference type="HAMAP" id="MF_01201">
    <property type="entry name" value="Ala_racemase"/>
    <property type="match status" value="1"/>
</dbReference>
<feature type="modified residue" description="N6-(pyridoxal phosphate)lysine" evidence="7 8">
    <location>
        <position position="39"/>
    </location>
</feature>
<evidence type="ECO:0000256" key="6">
    <source>
        <dbReference type="ARBA" id="ARBA00023235"/>
    </source>
</evidence>
<evidence type="ECO:0000256" key="2">
    <source>
        <dbReference type="ARBA" id="ARBA00001933"/>
    </source>
</evidence>
<dbReference type="EMBL" id="HG966617">
    <property type="protein sequence ID" value="CDO60863.1"/>
    <property type="molecule type" value="Genomic_DNA"/>
</dbReference>
<feature type="active site" description="Proton acceptor; specific for L-alanine" evidence="7">
    <location>
        <position position="259"/>
    </location>
</feature>
<dbReference type="Pfam" id="PF00842">
    <property type="entry name" value="Ala_racemase_C"/>
    <property type="match status" value="1"/>
</dbReference>
<dbReference type="AlphaFoldDB" id="X5MAH9"/>
<name>X5MAH9_9HYPH</name>
<dbReference type="GO" id="GO:0030170">
    <property type="term" value="F:pyridoxal phosphate binding"/>
    <property type="evidence" value="ECO:0007669"/>
    <property type="project" value="UniProtKB-UniRule"/>
</dbReference>
<dbReference type="InterPro" id="IPR011079">
    <property type="entry name" value="Ala_racemase_C"/>
</dbReference>
<gene>
    <name evidence="11" type="ORF">BN1012_Phect2650</name>
</gene>
<evidence type="ECO:0000256" key="9">
    <source>
        <dbReference type="PIRSR" id="PIRSR600821-52"/>
    </source>
</evidence>
<accession>X5MAH9</accession>
<evidence type="ECO:0000256" key="1">
    <source>
        <dbReference type="ARBA" id="ARBA00000316"/>
    </source>
</evidence>
<sequence>MTDPLPFPGHLTIDLGALARNWQAANEASGAATASAVVKADGYGLGVVPVVEALYLAGCRTFFVALASEGLAVRKALPDADIYILNGTMKDTASAMVEADLVPVLNDLTQISLWKGCCDAAGRSLPAALMLDTGMSRLGLDADQVSTAGSNPEVLGNLSLKLVMSHLACADDAASDMNAQQRASFDTLRAKLPDAPASLANSAGIFLGPDYHYDLTRPGICLYGASPFAAAPAPFDPVIGATAEIIQVRDVKSGDTIGYGATYRASRAMRIATIAAGYADGIFRTAGNSAMAAINGTLVPYVGRVSMDLIALDITALDSASVKAGDVVELLGSTVSVDDLAQATGTIGYEVLTSLGSRYERRYITG</sequence>
<dbReference type="InterPro" id="IPR001608">
    <property type="entry name" value="Ala_racemase_N"/>
</dbReference>
<dbReference type="PROSITE" id="PS00395">
    <property type="entry name" value="ALANINE_RACEMASE"/>
    <property type="match status" value="1"/>
</dbReference>
<evidence type="ECO:0000256" key="8">
    <source>
        <dbReference type="PIRSR" id="PIRSR600821-50"/>
    </source>
</evidence>
<protein>
    <recommendedName>
        <fullName evidence="4 7">Alanine racemase</fullName>
        <ecNumber evidence="4 7">5.1.1.1</ecNumber>
    </recommendedName>
</protein>
<dbReference type="STRING" id="1458461.BN1012_Phect2650"/>
<evidence type="ECO:0000259" key="10">
    <source>
        <dbReference type="SMART" id="SM01005"/>
    </source>
</evidence>
<dbReference type="InterPro" id="IPR009006">
    <property type="entry name" value="Ala_racemase/Decarboxylase_C"/>
</dbReference>
<dbReference type="InterPro" id="IPR029066">
    <property type="entry name" value="PLP-binding_barrel"/>
</dbReference>
<dbReference type="SMART" id="SM01005">
    <property type="entry name" value="Ala_racemase_C"/>
    <property type="match status" value="1"/>
</dbReference>
<evidence type="ECO:0000256" key="7">
    <source>
        <dbReference type="HAMAP-Rule" id="MF_01201"/>
    </source>
</evidence>
<dbReference type="Gene3D" id="2.40.37.10">
    <property type="entry name" value="Lyase, Ornithine Decarboxylase, Chain A, domain 1"/>
    <property type="match status" value="1"/>
</dbReference>
<proteinExistence type="inferred from homology"/>
<keyword evidence="5 7" id="KW-0663">Pyridoxal phosphate</keyword>
<dbReference type="PRINTS" id="PR00992">
    <property type="entry name" value="ALARACEMASE"/>
</dbReference>
<feature type="binding site" evidence="7 9">
    <location>
        <position position="307"/>
    </location>
    <ligand>
        <name>substrate</name>
    </ligand>
</feature>
<keyword evidence="6 7" id="KW-0413">Isomerase</keyword>
<feature type="domain" description="Alanine racemase C-terminal" evidence="10">
    <location>
        <begin position="238"/>
        <end position="364"/>
    </location>
</feature>
<comment type="pathway">
    <text evidence="7">Amino-acid biosynthesis; D-alanine biosynthesis; D-alanine from L-alanine: step 1/1.</text>
</comment>
<comment type="catalytic activity">
    <reaction evidence="1 7">
        <text>L-alanine = D-alanine</text>
        <dbReference type="Rhea" id="RHEA:20249"/>
        <dbReference type="ChEBI" id="CHEBI:57416"/>
        <dbReference type="ChEBI" id="CHEBI:57972"/>
        <dbReference type="EC" id="5.1.1.1"/>
    </reaction>
</comment>
<comment type="similarity">
    <text evidence="3 7">Belongs to the alanine racemase family.</text>
</comment>
<feature type="binding site" evidence="7 9">
    <location>
        <position position="137"/>
    </location>
    <ligand>
        <name>substrate</name>
    </ligand>
</feature>
<evidence type="ECO:0000256" key="5">
    <source>
        <dbReference type="ARBA" id="ARBA00022898"/>
    </source>
</evidence>
<dbReference type="InterPro" id="IPR020622">
    <property type="entry name" value="Ala_racemase_pyridoxalP-BS"/>
</dbReference>
<dbReference type="SUPFAM" id="SSF51419">
    <property type="entry name" value="PLP-binding barrel"/>
    <property type="match status" value="1"/>
</dbReference>
<evidence type="ECO:0000313" key="12">
    <source>
        <dbReference type="Proteomes" id="UP000032160"/>
    </source>
</evidence>
<dbReference type="HOGENOM" id="CLU_028393_1_1_5"/>
<reference evidence="11 12" key="1">
    <citation type="journal article" date="2014" name="Front. Genet.">
        <title>Genome and metabolic network of "Candidatus Phaeomarinobacter ectocarpi" Ec32, a new candidate genus of Alphaproteobacteria frequently associated with brown algae.</title>
        <authorList>
            <person name="Dittami S.M."/>
            <person name="Barbeyron T."/>
            <person name="Boyen C."/>
            <person name="Cambefort J."/>
            <person name="Collet G."/>
            <person name="Delage L."/>
            <person name="Gobet A."/>
            <person name="Groisillier A."/>
            <person name="Leblanc C."/>
            <person name="Michel G."/>
            <person name="Scornet D."/>
            <person name="Siegel A."/>
            <person name="Tapia J.E."/>
            <person name="Tonon T."/>
        </authorList>
    </citation>
    <scope>NUCLEOTIDE SEQUENCE [LARGE SCALE GENOMIC DNA]</scope>
    <source>
        <strain evidence="11 12">Ec32</strain>
    </source>
</reference>
<dbReference type="Proteomes" id="UP000032160">
    <property type="component" value="Chromosome I"/>
</dbReference>
<dbReference type="UniPathway" id="UPA00042">
    <property type="reaction ID" value="UER00497"/>
</dbReference>
<dbReference type="KEGG" id="pect:BN1012_Phect2650"/>
<dbReference type="GO" id="GO:0008784">
    <property type="term" value="F:alanine racemase activity"/>
    <property type="evidence" value="ECO:0007669"/>
    <property type="project" value="UniProtKB-UniRule"/>
</dbReference>
<evidence type="ECO:0000313" key="11">
    <source>
        <dbReference type="EMBL" id="CDO60863.1"/>
    </source>
</evidence>
<dbReference type="EC" id="5.1.1.1" evidence="4 7"/>
<dbReference type="PANTHER" id="PTHR30511:SF0">
    <property type="entry name" value="ALANINE RACEMASE, CATABOLIC-RELATED"/>
    <property type="match status" value="1"/>
</dbReference>
<feature type="active site" description="Proton acceptor; specific for D-alanine" evidence="7">
    <location>
        <position position="39"/>
    </location>
</feature>
<dbReference type="PATRIC" id="fig|1458461.3.peg.2655"/>
<dbReference type="InterPro" id="IPR000821">
    <property type="entry name" value="Ala_racemase"/>
</dbReference>
<organism evidence="11 12">
    <name type="scientific">Candidatus Phaeomarinibacter ectocarpi</name>
    <dbReference type="NCBI Taxonomy" id="1458461"/>
    <lineage>
        <taxon>Bacteria</taxon>
        <taxon>Pseudomonadati</taxon>
        <taxon>Pseudomonadota</taxon>
        <taxon>Alphaproteobacteria</taxon>
        <taxon>Hyphomicrobiales</taxon>
        <taxon>Parvibaculaceae</taxon>
        <taxon>Candidatus Phaeomarinibacter</taxon>
    </lineage>
</organism>
<evidence type="ECO:0000256" key="4">
    <source>
        <dbReference type="ARBA" id="ARBA00013089"/>
    </source>
</evidence>
<keyword evidence="12" id="KW-1185">Reference proteome</keyword>
<dbReference type="CDD" id="cd00430">
    <property type="entry name" value="PLPDE_III_AR"/>
    <property type="match status" value="1"/>
</dbReference>
<dbReference type="SUPFAM" id="SSF50621">
    <property type="entry name" value="Alanine racemase C-terminal domain-like"/>
    <property type="match status" value="1"/>
</dbReference>
<dbReference type="Gene3D" id="3.20.20.10">
    <property type="entry name" value="Alanine racemase"/>
    <property type="match status" value="1"/>
</dbReference>
<dbReference type="NCBIfam" id="TIGR00492">
    <property type="entry name" value="alr"/>
    <property type="match status" value="1"/>
</dbReference>
<dbReference type="PANTHER" id="PTHR30511">
    <property type="entry name" value="ALANINE RACEMASE"/>
    <property type="match status" value="1"/>
</dbReference>